<dbReference type="AlphaFoldDB" id="A0A512AGD4"/>
<dbReference type="Gene3D" id="3.50.50.60">
    <property type="entry name" value="FAD/NAD(P)-binding domain"/>
    <property type="match status" value="2"/>
</dbReference>
<evidence type="ECO:0000313" key="2">
    <source>
        <dbReference type="EMBL" id="GEN98749.1"/>
    </source>
</evidence>
<gene>
    <name evidence="2" type="ORF">NSE01_05820</name>
</gene>
<dbReference type="InterPro" id="IPR041654">
    <property type="entry name" value="StyA_sbd"/>
</dbReference>
<protein>
    <recommendedName>
        <fullName evidence="1">Styrene monooxygenase StyA putative substrate binding domain-containing protein</fullName>
    </recommendedName>
</protein>
<name>A0A512AGD4_9SPHN</name>
<feature type="domain" description="Styrene monooxygenase StyA putative substrate binding" evidence="1">
    <location>
        <begin position="146"/>
        <end position="253"/>
    </location>
</feature>
<dbReference type="Pfam" id="PF17885">
    <property type="entry name" value="Smoa_sbd"/>
    <property type="match status" value="1"/>
</dbReference>
<dbReference type="Gene3D" id="3.30.9.40">
    <property type="match status" value="1"/>
</dbReference>
<dbReference type="Proteomes" id="UP000321464">
    <property type="component" value="Unassembled WGS sequence"/>
</dbReference>
<accession>A0A512AGD4</accession>
<dbReference type="SUPFAM" id="SSF51905">
    <property type="entry name" value="FAD/NAD(P)-binding domain"/>
    <property type="match status" value="1"/>
</dbReference>
<dbReference type="RefSeq" id="WP_147158134.1">
    <property type="nucleotide sequence ID" value="NZ_BJYR01000003.1"/>
</dbReference>
<dbReference type="OrthoDB" id="8801399at2"/>
<sequence length="411" mass="44192">MASIAIVGAGQSGLHLGIGLLMAGHQVTLVSNRTGAQIAAGTVLSSQSMYGMALGLERELGIDFWQDEAPPYAGAQMRVADSDGNVMLFWQGAMDEPGQSIDQRVKMPRWIDRFVELGGDFVIEDAGIATLERLAAAHDLTVVAAGKGEVGALFERDPARSPYTAPQRVLALTYVNRFRPRPGVPAICININPGIGEFVSFPGLTLSGPCEIFTIECIPGGPMDQWADVKTPEDHLAMSEHLLRTFFPIEAERIDGHLELTDPGAVLRGRVTPTTKHPVATLPSGAIVMGLGDVVCLNDPLTGQGSNNAAKAAKIYLDAIAARGDEPFDRAWMEAVFETYWDYARYPVAYTNQTLGVPPEHMMRILKTAESDAGLAHIMANSFNDPKSIAPWYYDPAEAETFLAGRAALAA</sequence>
<dbReference type="EMBL" id="BJYR01000003">
    <property type="protein sequence ID" value="GEN98749.1"/>
    <property type="molecule type" value="Genomic_DNA"/>
</dbReference>
<evidence type="ECO:0000313" key="3">
    <source>
        <dbReference type="Proteomes" id="UP000321464"/>
    </source>
</evidence>
<organism evidence="2 3">
    <name type="scientific">Novosphingobium sediminis</name>
    <dbReference type="NCBI Taxonomy" id="707214"/>
    <lineage>
        <taxon>Bacteria</taxon>
        <taxon>Pseudomonadati</taxon>
        <taxon>Pseudomonadota</taxon>
        <taxon>Alphaproteobacteria</taxon>
        <taxon>Sphingomonadales</taxon>
        <taxon>Sphingomonadaceae</taxon>
        <taxon>Novosphingobium</taxon>
    </lineage>
</organism>
<reference evidence="2 3" key="1">
    <citation type="submission" date="2019-07" db="EMBL/GenBank/DDBJ databases">
        <title>Whole genome shotgun sequence of Novosphingobium sediminis NBRC 106119.</title>
        <authorList>
            <person name="Hosoyama A."/>
            <person name="Uohara A."/>
            <person name="Ohji S."/>
            <person name="Ichikawa N."/>
        </authorList>
    </citation>
    <scope>NUCLEOTIDE SEQUENCE [LARGE SCALE GENOMIC DNA]</scope>
    <source>
        <strain evidence="2 3">NBRC 106119</strain>
    </source>
</reference>
<evidence type="ECO:0000259" key="1">
    <source>
        <dbReference type="Pfam" id="PF17885"/>
    </source>
</evidence>
<keyword evidence="3" id="KW-1185">Reference proteome</keyword>
<comment type="caution">
    <text evidence="2">The sequence shown here is derived from an EMBL/GenBank/DDBJ whole genome shotgun (WGS) entry which is preliminary data.</text>
</comment>
<proteinExistence type="predicted"/>
<dbReference type="InterPro" id="IPR036188">
    <property type="entry name" value="FAD/NAD-bd_sf"/>
</dbReference>